<evidence type="ECO:0000313" key="13">
    <source>
        <dbReference type="EMBL" id="EAK88923.1"/>
    </source>
</evidence>
<dbReference type="InterPro" id="IPR001431">
    <property type="entry name" value="Pept_M16_Zn_BS"/>
</dbReference>
<dbReference type="SUPFAM" id="SSF63411">
    <property type="entry name" value="LuxS/MPP-like metallohydrolase"/>
    <property type="match status" value="4"/>
</dbReference>
<dbReference type="InterPro" id="IPR050626">
    <property type="entry name" value="Peptidase_M16"/>
</dbReference>
<protein>
    <submittedName>
        <fullName evidence="13">Peptidase'insulinase-like peptidase</fullName>
    </submittedName>
</protein>
<evidence type="ECO:0000259" key="12">
    <source>
        <dbReference type="Pfam" id="PF22456"/>
    </source>
</evidence>
<feature type="non-terminal residue" evidence="13">
    <location>
        <position position="1"/>
    </location>
</feature>
<sequence>EKMINNSQELVQKVDDIVLPECEDRKYRALELKNGLTAFLVSDKETKTSGCCLTVYIGAMYSPKNLNGLAHFLEHMLFCGTKKYPNVDEYQKFIASHGGKRHGSTTRSTTTYYFEIKNNAFNEALDRFSSFFTEPLFCKDMTEKEVSAIENEFHLKYHSDERVRFHLLGQLSNKSHPLNCFTTGNKETLEFKPKKLGINLHSELLKFYSSYYSSNIMSIILYGKEDLDTLEKYTIEYFSKIPNHQVNCFDYTKIFMEIPPYTRETSIGKIIKLIPYETDKRLKIYFPLPPLDKYNDSCAPAYIANIIGHKGEGGISSILRAKKLATGASFAITNEDPCALAQFGVVLTDEGYNNIGQVLEIIFNFLVLFKATPVIPELVDEFIGITRAGFTYQPKFSIRDLFSLPAKYLKYKCKFEEILSSGFVVKKFSQDDVFSILEYLSNDNFFILLSSQAIEEEYKKNQENFIVEHYYGTKYSISELDEDLLSIINSSSPEKALKLGLILPKPNQFVSTDFSILNPQKVCVNDYLRIPELLNFDELKAQGNTDSYNIHSHPLNIWFKPDSTFNSPHSLINMRLVAERILEFKENSSFEKLSNFSNELVFQVFGEILNEVMYRSMHELSSDILAASLSYTINFNSRTNVFVLQGFGLSHKLNYLISIMFEKLYHGTEVRKYYDEAILIISKDWKNKIIKPNLTSLSLECISESLSPFFFNRQEKLNVLESFTFELFCSIRQHFLSNCRLEGLIMGNFSEPNAKCISIQHWKNLINFQNSVKNEVKSCGIKVEQFSIVNLKKDIYTLNYIPNSSDKNGCWMLSFFLGEYNLRKQVLCDLILPFVSSEAFADLRTNQQLAYVVRATQIFSSPAIIIGYYLQSSEYTNALTLERLLEFHINKTKVELKSKLNKEMFIKLKDSTIQTLSSNPKSIFDEYKTYLHEINERSYLFDIRQRKIDILNNVQYNEFIEFYDSIWTSNSVLTEIRSQIDDTKNSGVGSEYKDPSIPEGYLKLESITQISRNKNTPMISLEDKLKNL</sequence>
<evidence type="ECO:0000256" key="4">
    <source>
        <dbReference type="ARBA" id="ARBA00022723"/>
    </source>
</evidence>
<dbReference type="GeneID" id="3373649"/>
<dbReference type="Pfam" id="PF16187">
    <property type="entry name" value="Peptidase_M16_M"/>
    <property type="match status" value="1"/>
</dbReference>
<dbReference type="Pfam" id="PF22456">
    <property type="entry name" value="PqqF-like_C_4"/>
    <property type="match status" value="1"/>
</dbReference>
<feature type="domain" description="Peptidase M16 middle/third" evidence="11">
    <location>
        <begin position="390"/>
        <end position="693"/>
    </location>
</feature>
<comment type="caution">
    <text evidence="13">The sequence shown here is derived from an EMBL/GenBank/DDBJ whole genome shotgun (WGS) entry which is preliminary data.</text>
</comment>
<feature type="domain" description="Coenzyme PQQ synthesis protein F-like C-terminal lobe" evidence="12">
    <location>
        <begin position="835"/>
        <end position="927"/>
    </location>
</feature>
<keyword evidence="6" id="KW-0862">Zinc</keyword>
<dbReference type="OrthoDB" id="952271at2759"/>
<keyword evidence="4" id="KW-0479">Metal-binding</keyword>
<dbReference type="PANTHER" id="PTHR43690">
    <property type="entry name" value="NARDILYSIN"/>
    <property type="match status" value="1"/>
</dbReference>
<dbReference type="Pfam" id="PF05193">
    <property type="entry name" value="Peptidase_M16_C"/>
    <property type="match status" value="1"/>
</dbReference>
<name>Q5CTZ6_CRYPI</name>
<evidence type="ECO:0000256" key="1">
    <source>
        <dbReference type="ARBA" id="ARBA00001947"/>
    </source>
</evidence>
<dbReference type="GO" id="GO:0046872">
    <property type="term" value="F:metal ion binding"/>
    <property type="evidence" value="ECO:0007669"/>
    <property type="project" value="UniProtKB-KW"/>
</dbReference>
<evidence type="ECO:0000259" key="10">
    <source>
        <dbReference type="Pfam" id="PF05193"/>
    </source>
</evidence>
<dbReference type="Proteomes" id="UP000006726">
    <property type="component" value="Chromosome 2"/>
</dbReference>
<evidence type="ECO:0000259" key="11">
    <source>
        <dbReference type="Pfam" id="PF16187"/>
    </source>
</evidence>
<evidence type="ECO:0000313" key="14">
    <source>
        <dbReference type="Proteomes" id="UP000006726"/>
    </source>
</evidence>
<evidence type="ECO:0000259" key="9">
    <source>
        <dbReference type="Pfam" id="PF00675"/>
    </source>
</evidence>
<dbReference type="InterPro" id="IPR007863">
    <property type="entry name" value="Peptidase_M16_C"/>
</dbReference>
<dbReference type="FunFam" id="3.30.830.10:FF:000012">
    <property type="entry name" value="Protease 3"/>
    <property type="match status" value="1"/>
</dbReference>
<organism evidence="13 14">
    <name type="scientific">Cryptosporidium parvum (strain Iowa II)</name>
    <dbReference type="NCBI Taxonomy" id="353152"/>
    <lineage>
        <taxon>Eukaryota</taxon>
        <taxon>Sar</taxon>
        <taxon>Alveolata</taxon>
        <taxon>Apicomplexa</taxon>
        <taxon>Conoidasida</taxon>
        <taxon>Coccidia</taxon>
        <taxon>Eucoccidiorida</taxon>
        <taxon>Eimeriorina</taxon>
        <taxon>Cryptosporidiidae</taxon>
        <taxon>Cryptosporidium</taxon>
    </lineage>
</organism>
<dbReference type="SMR" id="Q5CTZ6"/>
<dbReference type="OMA" id="LQSDCWR"/>
<dbReference type="STRING" id="353152.Q5CTZ6"/>
<dbReference type="PANTHER" id="PTHR43690:SF18">
    <property type="entry name" value="INSULIN-DEGRADING ENZYME-RELATED"/>
    <property type="match status" value="1"/>
</dbReference>
<feature type="domain" description="Peptidase M16 N-terminal" evidence="9">
    <location>
        <begin position="40"/>
        <end position="158"/>
    </location>
</feature>
<dbReference type="Gene3D" id="3.30.830.10">
    <property type="entry name" value="Metalloenzyme, LuxS/M16 peptidase-like"/>
    <property type="match status" value="4"/>
</dbReference>
<dbReference type="PROSITE" id="PS00143">
    <property type="entry name" value="INSULINASE"/>
    <property type="match status" value="1"/>
</dbReference>
<evidence type="ECO:0000256" key="6">
    <source>
        <dbReference type="ARBA" id="ARBA00022833"/>
    </source>
</evidence>
<dbReference type="InterPro" id="IPR054734">
    <property type="entry name" value="PqqF-like_C_4"/>
</dbReference>
<evidence type="ECO:0000256" key="7">
    <source>
        <dbReference type="ARBA" id="ARBA00023049"/>
    </source>
</evidence>
<evidence type="ECO:0000256" key="8">
    <source>
        <dbReference type="RuleBase" id="RU004447"/>
    </source>
</evidence>
<dbReference type="GO" id="GO:0006508">
    <property type="term" value="P:proteolysis"/>
    <property type="evidence" value="ECO:0007669"/>
    <property type="project" value="UniProtKB-KW"/>
</dbReference>
<comment type="similarity">
    <text evidence="2 8">Belongs to the peptidase M16 family.</text>
</comment>
<dbReference type="InterPro" id="IPR011249">
    <property type="entry name" value="Metalloenz_LuxS/M16"/>
</dbReference>
<evidence type="ECO:0000256" key="2">
    <source>
        <dbReference type="ARBA" id="ARBA00007261"/>
    </source>
</evidence>
<evidence type="ECO:0000256" key="5">
    <source>
        <dbReference type="ARBA" id="ARBA00022801"/>
    </source>
</evidence>
<keyword evidence="7" id="KW-0482">Metalloprotease</keyword>
<dbReference type="GO" id="GO:0005737">
    <property type="term" value="C:cytoplasm"/>
    <property type="evidence" value="ECO:0007669"/>
    <property type="project" value="UniProtKB-ARBA"/>
</dbReference>
<dbReference type="KEGG" id="cpv:cgd2_920"/>
<keyword evidence="3" id="KW-0645">Protease</keyword>
<dbReference type="GO" id="GO:0004222">
    <property type="term" value="F:metalloendopeptidase activity"/>
    <property type="evidence" value="ECO:0007669"/>
    <property type="project" value="InterPro"/>
</dbReference>
<dbReference type="InterPro" id="IPR011765">
    <property type="entry name" value="Pept_M16_N"/>
</dbReference>
<keyword evidence="5" id="KW-0378">Hydrolase</keyword>
<dbReference type="EMBL" id="AAEE01000005">
    <property type="protein sequence ID" value="EAK88923.1"/>
    <property type="molecule type" value="Genomic_DNA"/>
</dbReference>
<dbReference type="InterPro" id="IPR032632">
    <property type="entry name" value="Peptidase_M16_M"/>
</dbReference>
<feature type="domain" description="Peptidase M16 C-terminal" evidence="10">
    <location>
        <begin position="203"/>
        <end position="380"/>
    </location>
</feature>
<dbReference type="RefSeq" id="XP_626323.1">
    <property type="nucleotide sequence ID" value="XM_626323.1"/>
</dbReference>
<gene>
    <name evidence="13" type="ORF">cgd2_920</name>
</gene>
<proteinExistence type="inferred from homology"/>
<dbReference type="AlphaFoldDB" id="Q5CTZ6"/>
<reference evidence="13 14" key="1">
    <citation type="journal article" date="2004" name="Science">
        <title>Complete genome sequence of the apicomplexan, Cryptosporidium parvum.</title>
        <authorList>
            <person name="Abrahamsen M.S."/>
            <person name="Templeton T.J."/>
            <person name="Enomoto S."/>
            <person name="Abrahante J.E."/>
            <person name="Zhu G."/>
            <person name="Lancto C.A."/>
            <person name="Deng M."/>
            <person name="Liu C."/>
            <person name="Widmer G."/>
            <person name="Tzipori S."/>
            <person name="Buck G.A."/>
            <person name="Xu P."/>
            <person name="Bankier A.T."/>
            <person name="Dear P.H."/>
            <person name="Konfortov B.A."/>
            <person name="Spriggs H.F."/>
            <person name="Iyer L."/>
            <person name="Anantharaman V."/>
            <person name="Aravind L."/>
            <person name="Kapur V."/>
        </authorList>
    </citation>
    <scope>NUCLEOTIDE SEQUENCE [LARGE SCALE GENOMIC DNA]</scope>
    <source>
        <strain evidence="14">Iowa II</strain>
    </source>
</reference>
<comment type="cofactor">
    <cofactor evidence="1">
        <name>Zn(2+)</name>
        <dbReference type="ChEBI" id="CHEBI:29105"/>
    </cofactor>
</comment>
<evidence type="ECO:0000256" key="3">
    <source>
        <dbReference type="ARBA" id="ARBA00022670"/>
    </source>
</evidence>
<dbReference type="Pfam" id="PF00675">
    <property type="entry name" value="Peptidase_M16"/>
    <property type="match status" value="1"/>
</dbReference>
<accession>Q5CTZ6</accession>
<dbReference type="InParanoid" id="Q5CTZ6"/>
<keyword evidence="14" id="KW-1185">Reference proteome</keyword>